<organism evidence="1 2">
    <name type="scientific">Plakobranchus ocellatus</name>
    <dbReference type="NCBI Taxonomy" id="259542"/>
    <lineage>
        <taxon>Eukaryota</taxon>
        <taxon>Metazoa</taxon>
        <taxon>Spiralia</taxon>
        <taxon>Lophotrochozoa</taxon>
        <taxon>Mollusca</taxon>
        <taxon>Gastropoda</taxon>
        <taxon>Heterobranchia</taxon>
        <taxon>Euthyneura</taxon>
        <taxon>Panpulmonata</taxon>
        <taxon>Sacoglossa</taxon>
        <taxon>Placobranchoidea</taxon>
        <taxon>Plakobranchidae</taxon>
        <taxon>Plakobranchus</taxon>
    </lineage>
</organism>
<comment type="caution">
    <text evidence="1">The sequence shown here is derived from an EMBL/GenBank/DDBJ whole genome shotgun (WGS) entry which is preliminary data.</text>
</comment>
<proteinExistence type="predicted"/>
<name>A0AAV3YXA4_9GAST</name>
<evidence type="ECO:0000313" key="1">
    <source>
        <dbReference type="EMBL" id="GFN87012.1"/>
    </source>
</evidence>
<evidence type="ECO:0000313" key="2">
    <source>
        <dbReference type="Proteomes" id="UP000735302"/>
    </source>
</evidence>
<sequence>MKVFIKYVVPVHNQVISGFEALYQAGAPVAGLEPATEGSLQISLATCIYVPSVRVSKDNGENDTGSGVNAYTRPDRAALTQDEVTSSQAHKAPGHPLSGCHSLTTAWTHRQVMSLGLQLTLTRCFIIHGRQAGGGSFAILQLLNSFVVVDCRFK</sequence>
<gene>
    <name evidence="1" type="ORF">PoB_001351800</name>
</gene>
<accession>A0AAV3YXA4</accession>
<dbReference type="EMBL" id="BLXT01001645">
    <property type="protein sequence ID" value="GFN87012.1"/>
    <property type="molecule type" value="Genomic_DNA"/>
</dbReference>
<protein>
    <submittedName>
        <fullName evidence="1">Uncharacterized protein</fullName>
    </submittedName>
</protein>
<keyword evidence="2" id="KW-1185">Reference proteome</keyword>
<dbReference type="AlphaFoldDB" id="A0AAV3YXA4"/>
<reference evidence="1 2" key="1">
    <citation type="journal article" date="2021" name="Elife">
        <title>Chloroplast acquisition without the gene transfer in kleptoplastic sea slugs, Plakobranchus ocellatus.</title>
        <authorList>
            <person name="Maeda T."/>
            <person name="Takahashi S."/>
            <person name="Yoshida T."/>
            <person name="Shimamura S."/>
            <person name="Takaki Y."/>
            <person name="Nagai Y."/>
            <person name="Toyoda A."/>
            <person name="Suzuki Y."/>
            <person name="Arimoto A."/>
            <person name="Ishii H."/>
            <person name="Satoh N."/>
            <person name="Nishiyama T."/>
            <person name="Hasebe M."/>
            <person name="Maruyama T."/>
            <person name="Minagawa J."/>
            <person name="Obokata J."/>
            <person name="Shigenobu S."/>
        </authorList>
    </citation>
    <scope>NUCLEOTIDE SEQUENCE [LARGE SCALE GENOMIC DNA]</scope>
</reference>
<dbReference type="Proteomes" id="UP000735302">
    <property type="component" value="Unassembled WGS sequence"/>
</dbReference>